<proteinExistence type="predicted"/>
<evidence type="ECO:0000313" key="3">
    <source>
        <dbReference type="Proteomes" id="UP000006727"/>
    </source>
</evidence>
<feature type="compositionally biased region" description="Basic and acidic residues" evidence="1">
    <location>
        <begin position="18"/>
        <end position="30"/>
    </location>
</feature>
<dbReference type="AlphaFoldDB" id="A0A7I4EWR0"/>
<evidence type="ECO:0000313" key="2">
    <source>
        <dbReference type="EnsemblPlants" id="PAC:32967024.CDS.1"/>
    </source>
</evidence>
<reference evidence="2 3" key="2">
    <citation type="journal article" date="2018" name="Plant J.">
        <title>The Physcomitrella patens chromosome-scale assembly reveals moss genome structure and evolution.</title>
        <authorList>
            <person name="Lang D."/>
            <person name="Ullrich K.K."/>
            <person name="Murat F."/>
            <person name="Fuchs J."/>
            <person name="Jenkins J."/>
            <person name="Haas F.B."/>
            <person name="Piednoel M."/>
            <person name="Gundlach H."/>
            <person name="Van Bel M."/>
            <person name="Meyberg R."/>
            <person name="Vives C."/>
            <person name="Morata J."/>
            <person name="Symeonidi A."/>
            <person name="Hiss M."/>
            <person name="Muchero W."/>
            <person name="Kamisugi Y."/>
            <person name="Saleh O."/>
            <person name="Blanc G."/>
            <person name="Decker E.L."/>
            <person name="van Gessel N."/>
            <person name="Grimwood J."/>
            <person name="Hayes R.D."/>
            <person name="Graham S.W."/>
            <person name="Gunter L.E."/>
            <person name="McDaniel S.F."/>
            <person name="Hoernstein S.N.W."/>
            <person name="Larsson A."/>
            <person name="Li F.W."/>
            <person name="Perroud P.F."/>
            <person name="Phillips J."/>
            <person name="Ranjan P."/>
            <person name="Rokshar D.S."/>
            <person name="Rothfels C.J."/>
            <person name="Schneider L."/>
            <person name="Shu S."/>
            <person name="Stevenson D.W."/>
            <person name="Thummler F."/>
            <person name="Tillich M."/>
            <person name="Villarreal Aguilar J.C."/>
            <person name="Widiez T."/>
            <person name="Wong G.K."/>
            <person name="Wymore A."/>
            <person name="Zhang Y."/>
            <person name="Zimmer A.D."/>
            <person name="Quatrano R.S."/>
            <person name="Mayer K.F.X."/>
            <person name="Goodstein D."/>
            <person name="Casacuberta J.M."/>
            <person name="Vandepoele K."/>
            <person name="Reski R."/>
            <person name="Cuming A.C."/>
            <person name="Tuskan G.A."/>
            <person name="Maumus F."/>
            <person name="Salse J."/>
            <person name="Schmutz J."/>
            <person name="Rensing S.A."/>
        </authorList>
    </citation>
    <scope>NUCLEOTIDE SEQUENCE [LARGE SCALE GENOMIC DNA]</scope>
    <source>
        <strain evidence="2 3">cv. Gransden 2004</strain>
    </source>
</reference>
<feature type="region of interest" description="Disordered" evidence="1">
    <location>
        <begin position="1"/>
        <end position="30"/>
    </location>
</feature>
<organism evidence="2 3">
    <name type="scientific">Physcomitrium patens</name>
    <name type="common">Spreading-leaved earth moss</name>
    <name type="synonym">Physcomitrella patens</name>
    <dbReference type="NCBI Taxonomy" id="3218"/>
    <lineage>
        <taxon>Eukaryota</taxon>
        <taxon>Viridiplantae</taxon>
        <taxon>Streptophyta</taxon>
        <taxon>Embryophyta</taxon>
        <taxon>Bryophyta</taxon>
        <taxon>Bryophytina</taxon>
        <taxon>Bryopsida</taxon>
        <taxon>Funariidae</taxon>
        <taxon>Funariales</taxon>
        <taxon>Funariaceae</taxon>
        <taxon>Physcomitrium</taxon>
    </lineage>
</organism>
<evidence type="ECO:0000256" key="1">
    <source>
        <dbReference type="SAM" id="MobiDB-lite"/>
    </source>
</evidence>
<dbReference type="Gramene" id="Pp3c1_15620V3.2">
    <property type="protein sequence ID" value="PAC:32967024.CDS.1"/>
    <property type="gene ID" value="Pp3c1_15620"/>
</dbReference>
<keyword evidence="3" id="KW-1185">Reference proteome</keyword>
<sequence length="82" mass="9516">MVMMSKTAELQLLTQPRHSNETKEMRKHAELPEIERCSSASAAKYFFSRLIAMRRPQYYNLPIPLPELSSSPEIVKDTYLQS</sequence>
<accession>A0A7I4EWR0</accession>
<name>A0A7I4EWR0_PHYPA</name>
<reference evidence="2" key="3">
    <citation type="submission" date="2020-12" db="UniProtKB">
        <authorList>
            <consortium name="EnsemblPlants"/>
        </authorList>
    </citation>
    <scope>IDENTIFICATION</scope>
</reference>
<protein>
    <submittedName>
        <fullName evidence="2">Uncharacterized protein</fullName>
    </submittedName>
</protein>
<reference evidence="2 3" key="1">
    <citation type="journal article" date="2008" name="Science">
        <title>The Physcomitrella genome reveals evolutionary insights into the conquest of land by plants.</title>
        <authorList>
            <person name="Rensing S."/>
            <person name="Lang D."/>
            <person name="Zimmer A."/>
            <person name="Terry A."/>
            <person name="Salamov A."/>
            <person name="Shapiro H."/>
            <person name="Nishiyama T."/>
            <person name="Perroud P.-F."/>
            <person name="Lindquist E."/>
            <person name="Kamisugi Y."/>
            <person name="Tanahashi T."/>
            <person name="Sakakibara K."/>
            <person name="Fujita T."/>
            <person name="Oishi K."/>
            <person name="Shin-I T."/>
            <person name="Kuroki Y."/>
            <person name="Toyoda A."/>
            <person name="Suzuki Y."/>
            <person name="Hashimoto A."/>
            <person name="Yamaguchi K."/>
            <person name="Sugano A."/>
            <person name="Kohara Y."/>
            <person name="Fujiyama A."/>
            <person name="Anterola A."/>
            <person name="Aoki S."/>
            <person name="Ashton N."/>
            <person name="Barbazuk W.B."/>
            <person name="Barker E."/>
            <person name="Bennetzen J."/>
            <person name="Bezanilla M."/>
            <person name="Blankenship R."/>
            <person name="Cho S.H."/>
            <person name="Dutcher S."/>
            <person name="Estelle M."/>
            <person name="Fawcett J.A."/>
            <person name="Gundlach H."/>
            <person name="Hanada K."/>
            <person name="Heyl A."/>
            <person name="Hicks K.A."/>
            <person name="Hugh J."/>
            <person name="Lohr M."/>
            <person name="Mayer K."/>
            <person name="Melkozernov A."/>
            <person name="Murata T."/>
            <person name="Nelson D."/>
            <person name="Pils B."/>
            <person name="Prigge M."/>
            <person name="Reiss B."/>
            <person name="Renner T."/>
            <person name="Rombauts S."/>
            <person name="Rushton P."/>
            <person name="Sanderfoot A."/>
            <person name="Schween G."/>
            <person name="Shiu S.-H."/>
            <person name="Stueber K."/>
            <person name="Theodoulou F.L."/>
            <person name="Tu H."/>
            <person name="Van de Peer Y."/>
            <person name="Verrier P.J."/>
            <person name="Waters E."/>
            <person name="Wood A."/>
            <person name="Yang L."/>
            <person name="Cove D."/>
            <person name="Cuming A."/>
            <person name="Hasebe M."/>
            <person name="Lucas S."/>
            <person name="Mishler D.B."/>
            <person name="Reski R."/>
            <person name="Grigoriev I."/>
            <person name="Quatrano R.S."/>
            <person name="Boore J.L."/>
        </authorList>
    </citation>
    <scope>NUCLEOTIDE SEQUENCE [LARGE SCALE GENOMIC DNA]</scope>
    <source>
        <strain evidence="2 3">cv. Gransden 2004</strain>
    </source>
</reference>
<dbReference type="EMBL" id="ABEU02000001">
    <property type="status" value="NOT_ANNOTATED_CDS"/>
    <property type="molecule type" value="Genomic_DNA"/>
</dbReference>
<dbReference type="EnsemblPlants" id="Pp3c1_15620V3.2">
    <property type="protein sequence ID" value="PAC:32967024.CDS.1"/>
    <property type="gene ID" value="Pp3c1_15620"/>
</dbReference>
<dbReference type="Proteomes" id="UP000006727">
    <property type="component" value="Chromosome 1"/>
</dbReference>